<dbReference type="GO" id="GO:0050909">
    <property type="term" value="P:sensory perception of taste"/>
    <property type="evidence" value="ECO:0007669"/>
    <property type="project" value="InterPro"/>
</dbReference>
<dbReference type="KEGG" id="bmor:100862779"/>
<dbReference type="GO" id="GO:0007635">
    <property type="term" value="P:chemosensory behavior"/>
    <property type="evidence" value="ECO:0007669"/>
    <property type="project" value="TreeGrafter"/>
</dbReference>
<evidence type="ECO:0000313" key="10">
    <source>
        <dbReference type="Proteomes" id="UP000005204"/>
    </source>
</evidence>
<feature type="transmembrane region" description="Helical" evidence="8">
    <location>
        <begin position="50"/>
        <end position="68"/>
    </location>
</feature>
<protein>
    <recommendedName>
        <fullName evidence="8">Gustatory receptor</fullName>
    </recommendedName>
</protein>
<dbReference type="GeneID" id="100862779"/>
<dbReference type="GO" id="GO:0007165">
    <property type="term" value="P:signal transduction"/>
    <property type="evidence" value="ECO:0007669"/>
    <property type="project" value="UniProtKB-KW"/>
</dbReference>
<comment type="function">
    <text evidence="8">Gustatory receptor which mediates acceptance or avoidance behavior, depending on its substrates.</text>
</comment>
<keyword evidence="6 8" id="KW-0675">Receptor</keyword>
<feature type="transmembrane region" description="Helical" evidence="8">
    <location>
        <begin position="186"/>
        <end position="206"/>
    </location>
</feature>
<dbReference type="Proteomes" id="UP000005204">
    <property type="component" value="Unassembled WGS sequence"/>
</dbReference>
<dbReference type="GO" id="GO:0030424">
    <property type="term" value="C:axon"/>
    <property type="evidence" value="ECO:0007669"/>
    <property type="project" value="TreeGrafter"/>
</dbReference>
<reference evidence="10" key="1">
    <citation type="journal article" date="2008" name="Insect Biochem. Mol. Biol.">
        <title>The genome of a lepidopteran model insect, the silkworm Bombyx mori.</title>
        <authorList>
            <consortium name="International Silkworm Genome Consortium"/>
        </authorList>
    </citation>
    <scope>NUCLEOTIDE SEQUENCE [LARGE SCALE GENOMIC DNA]</scope>
    <source>
        <strain evidence="10">p50T</strain>
    </source>
</reference>
<evidence type="ECO:0000256" key="2">
    <source>
        <dbReference type="ARBA" id="ARBA00022475"/>
    </source>
</evidence>
<dbReference type="GO" id="GO:0005886">
    <property type="term" value="C:plasma membrane"/>
    <property type="evidence" value="ECO:0007669"/>
    <property type="project" value="UniProtKB-SubCell"/>
</dbReference>
<keyword evidence="2 8" id="KW-1003">Cell membrane</keyword>
<name>A0A8R2G888_BOMMO</name>
<comment type="similarity">
    <text evidence="8">Belongs to the insect chemoreceptor superfamily. Gustatory receptor (GR) family.</text>
</comment>
<dbReference type="InterPro" id="IPR013604">
    <property type="entry name" value="7TM_chemorcpt"/>
</dbReference>
<dbReference type="EnsemblMetazoa" id="XM_012690655.3">
    <property type="protein sequence ID" value="XP_012546109.1"/>
    <property type="gene ID" value="LOC100862779"/>
</dbReference>
<dbReference type="GO" id="GO:0043025">
    <property type="term" value="C:neuronal cell body"/>
    <property type="evidence" value="ECO:0007669"/>
    <property type="project" value="TreeGrafter"/>
</dbReference>
<sequence length="410" mass="47936">MKRKLKKFFPNKEYNNIVEATHLWKLIRKLTGLSVLTLESKEGNRIETRFSSLGFVFFLLWFTIYFYCTYKAHNEDQTILRNIYSTKLQRYGDDFERITSIIYVLYSMWKLPFQISGNRLLLQEIVDIDKAIESVGVTIDYKKNATFALFIYIGQIATYLFRLFCVWGCLGNLNSPVPVEKLYQDIFTDALSLLLTSQYCFSLVILRDRCRYINKILCGIENRESSRLRLFVYSSMPGAEKDITCRKIKDCSKIYGMIYKAVESTNITYGFALVLTMLLYLIFIILYMFYFMEATAAGLFLDTKKYIDFLICVLSELLHAMLIIFLNIYFSEETVKETRTTSFVIHGIINSDFNTQAKTEAIHFSTQLLHQIPKFTASGLVELNYSLLYEGGRMVFTYLIIMLQFVTERN</sequence>
<proteinExistence type="inferred from homology"/>
<dbReference type="OrthoDB" id="7540613at2759"/>
<comment type="subcellular location">
    <subcellularLocation>
        <location evidence="1 8">Cell membrane</location>
        <topology evidence="1 8">Multi-pass membrane protein</topology>
    </subcellularLocation>
</comment>
<keyword evidence="5 8" id="KW-0472">Membrane</keyword>
<organism evidence="9 10">
    <name type="scientific">Bombyx mori</name>
    <name type="common">Silk moth</name>
    <dbReference type="NCBI Taxonomy" id="7091"/>
    <lineage>
        <taxon>Eukaryota</taxon>
        <taxon>Metazoa</taxon>
        <taxon>Ecdysozoa</taxon>
        <taxon>Arthropoda</taxon>
        <taxon>Hexapoda</taxon>
        <taxon>Insecta</taxon>
        <taxon>Pterygota</taxon>
        <taxon>Neoptera</taxon>
        <taxon>Endopterygota</taxon>
        <taxon>Lepidoptera</taxon>
        <taxon>Glossata</taxon>
        <taxon>Ditrysia</taxon>
        <taxon>Bombycoidea</taxon>
        <taxon>Bombycidae</taxon>
        <taxon>Bombycinae</taxon>
        <taxon>Bombyx</taxon>
    </lineage>
</organism>
<evidence type="ECO:0000256" key="1">
    <source>
        <dbReference type="ARBA" id="ARBA00004651"/>
    </source>
</evidence>
<dbReference type="GO" id="GO:0030425">
    <property type="term" value="C:dendrite"/>
    <property type="evidence" value="ECO:0007669"/>
    <property type="project" value="TreeGrafter"/>
</dbReference>
<evidence type="ECO:0000256" key="8">
    <source>
        <dbReference type="RuleBase" id="RU363108"/>
    </source>
</evidence>
<accession>A0A8R2G888</accession>
<dbReference type="RefSeq" id="XP_012546109.1">
    <property type="nucleotide sequence ID" value="XM_012690655.4"/>
</dbReference>
<dbReference type="GO" id="GO:0008049">
    <property type="term" value="P:male courtship behavior"/>
    <property type="evidence" value="ECO:0007669"/>
    <property type="project" value="TreeGrafter"/>
</dbReference>
<dbReference type="SMR" id="A0A8R2G888"/>
<evidence type="ECO:0000313" key="9">
    <source>
        <dbReference type="EnsemblMetazoa" id="XP_012546109.1"/>
    </source>
</evidence>
<keyword evidence="4 8" id="KW-1133">Transmembrane helix</keyword>
<keyword evidence="7 8" id="KW-0807">Transducer</keyword>
<feature type="transmembrane region" description="Helical" evidence="8">
    <location>
        <begin position="149"/>
        <end position="174"/>
    </location>
</feature>
<dbReference type="PANTHER" id="PTHR21143:SF104">
    <property type="entry name" value="GUSTATORY RECEPTOR 8A-RELATED"/>
    <property type="match status" value="1"/>
</dbReference>
<feature type="transmembrane region" description="Helical" evidence="8">
    <location>
        <begin position="306"/>
        <end position="330"/>
    </location>
</feature>
<keyword evidence="3 8" id="KW-0812">Transmembrane</keyword>
<keyword evidence="10" id="KW-1185">Reference proteome</keyword>
<evidence type="ECO:0000256" key="7">
    <source>
        <dbReference type="ARBA" id="ARBA00023224"/>
    </source>
</evidence>
<evidence type="ECO:0000256" key="4">
    <source>
        <dbReference type="ARBA" id="ARBA00022989"/>
    </source>
</evidence>
<reference evidence="9" key="2">
    <citation type="submission" date="2022-06" db="UniProtKB">
        <authorList>
            <consortium name="EnsemblMetazoa"/>
        </authorList>
    </citation>
    <scope>IDENTIFICATION</scope>
    <source>
        <strain evidence="9">p50T (Dazao)</strain>
    </source>
</reference>
<dbReference type="Pfam" id="PF08395">
    <property type="entry name" value="7tm_7"/>
    <property type="match status" value="1"/>
</dbReference>
<dbReference type="PANTHER" id="PTHR21143">
    <property type="entry name" value="INVERTEBRATE GUSTATORY RECEPTOR"/>
    <property type="match status" value="1"/>
</dbReference>
<evidence type="ECO:0000256" key="6">
    <source>
        <dbReference type="ARBA" id="ARBA00023170"/>
    </source>
</evidence>
<comment type="caution">
    <text evidence="8">Lacks conserved residue(s) required for the propagation of feature annotation.</text>
</comment>
<evidence type="ECO:0000256" key="3">
    <source>
        <dbReference type="ARBA" id="ARBA00022692"/>
    </source>
</evidence>
<evidence type="ECO:0000256" key="5">
    <source>
        <dbReference type="ARBA" id="ARBA00023136"/>
    </source>
</evidence>
<dbReference type="AlphaFoldDB" id="A0A8R2G888"/>
<feature type="transmembrane region" description="Helical" evidence="8">
    <location>
        <begin position="267"/>
        <end position="290"/>
    </location>
</feature>